<evidence type="ECO:0000256" key="1">
    <source>
        <dbReference type="SAM" id="MobiDB-lite"/>
    </source>
</evidence>
<evidence type="ECO:0008006" key="4">
    <source>
        <dbReference type="Google" id="ProtNLM"/>
    </source>
</evidence>
<gene>
    <name evidence="2" type="ORF">GCM10023340_38740</name>
</gene>
<reference evidence="3" key="1">
    <citation type="journal article" date="2019" name="Int. J. Syst. Evol. Microbiol.">
        <title>The Global Catalogue of Microorganisms (GCM) 10K type strain sequencing project: providing services to taxonomists for standard genome sequencing and annotation.</title>
        <authorList>
            <consortium name="The Broad Institute Genomics Platform"/>
            <consortium name="The Broad Institute Genome Sequencing Center for Infectious Disease"/>
            <person name="Wu L."/>
            <person name="Ma J."/>
        </authorList>
    </citation>
    <scope>NUCLEOTIDE SEQUENCE [LARGE SCALE GENOMIC DNA]</scope>
    <source>
        <strain evidence="3">JCM 18459</strain>
    </source>
</reference>
<proteinExistence type="predicted"/>
<sequence>MTEAITDAQLDEVARLIEYAEDAPWVADIREDGRAWIGTPAEPRAWGMHGMPSNTRLIVALRNAAPALVAAARERGRLFRWKVEATEIFEGLQDLGRALGLPLGTLVTGPAAVAAADALQVRLCAIEALAAEWEGWAETRSSPRIDAFRDAAQSIRAALADDDDAADDDADTDSEAGQ</sequence>
<comment type="caution">
    <text evidence="2">The sequence shown here is derived from an EMBL/GenBank/DDBJ whole genome shotgun (WGS) entry which is preliminary data.</text>
</comment>
<feature type="compositionally biased region" description="Acidic residues" evidence="1">
    <location>
        <begin position="160"/>
        <end position="178"/>
    </location>
</feature>
<organism evidence="2 3">
    <name type="scientific">Nocardioides marinquilinus</name>
    <dbReference type="NCBI Taxonomy" id="1210400"/>
    <lineage>
        <taxon>Bacteria</taxon>
        <taxon>Bacillati</taxon>
        <taxon>Actinomycetota</taxon>
        <taxon>Actinomycetes</taxon>
        <taxon>Propionibacteriales</taxon>
        <taxon>Nocardioidaceae</taxon>
        <taxon>Nocardioides</taxon>
    </lineage>
</organism>
<feature type="region of interest" description="Disordered" evidence="1">
    <location>
        <begin position="159"/>
        <end position="178"/>
    </location>
</feature>
<evidence type="ECO:0000313" key="2">
    <source>
        <dbReference type="EMBL" id="GAA5154722.1"/>
    </source>
</evidence>
<dbReference type="EMBL" id="BAABKG010000005">
    <property type="protein sequence ID" value="GAA5154722.1"/>
    <property type="molecule type" value="Genomic_DNA"/>
</dbReference>
<dbReference type="Proteomes" id="UP001500221">
    <property type="component" value="Unassembled WGS sequence"/>
</dbReference>
<name>A0ABP9Q3J1_9ACTN</name>
<dbReference type="RefSeq" id="WP_345462626.1">
    <property type="nucleotide sequence ID" value="NZ_BAABKG010000005.1"/>
</dbReference>
<protein>
    <recommendedName>
        <fullName evidence="4">DUF222 domain-containing protein</fullName>
    </recommendedName>
</protein>
<evidence type="ECO:0000313" key="3">
    <source>
        <dbReference type="Proteomes" id="UP001500221"/>
    </source>
</evidence>
<accession>A0ABP9Q3J1</accession>
<keyword evidence="3" id="KW-1185">Reference proteome</keyword>